<organism evidence="3 4">
    <name type="scientific">Actinoallomurus iriomotensis</name>
    <dbReference type="NCBI Taxonomy" id="478107"/>
    <lineage>
        <taxon>Bacteria</taxon>
        <taxon>Bacillati</taxon>
        <taxon>Actinomycetota</taxon>
        <taxon>Actinomycetes</taxon>
        <taxon>Streptosporangiales</taxon>
        <taxon>Thermomonosporaceae</taxon>
        <taxon>Actinoallomurus</taxon>
    </lineage>
</organism>
<dbReference type="InterPro" id="IPR025334">
    <property type="entry name" value="DUF4240"/>
</dbReference>
<dbReference type="RefSeq" id="WP_285582864.1">
    <property type="nucleotide sequence ID" value="NZ_BSTK01000019.1"/>
</dbReference>
<evidence type="ECO:0000313" key="4">
    <source>
        <dbReference type="Proteomes" id="UP001165074"/>
    </source>
</evidence>
<feature type="region of interest" description="Disordered" evidence="1">
    <location>
        <begin position="135"/>
        <end position="155"/>
    </location>
</feature>
<protein>
    <recommendedName>
        <fullName evidence="2">DUF4240 domain-containing protein</fullName>
    </recommendedName>
</protein>
<dbReference type="Proteomes" id="UP001165074">
    <property type="component" value="Unassembled WGS sequence"/>
</dbReference>
<keyword evidence="4" id="KW-1185">Reference proteome</keyword>
<dbReference type="Pfam" id="PF14024">
    <property type="entry name" value="DUF4240"/>
    <property type="match status" value="1"/>
</dbReference>
<reference evidence="3" key="1">
    <citation type="submission" date="2023-03" db="EMBL/GenBank/DDBJ databases">
        <title>Actinoallomurus iriomotensis NBRC 103684.</title>
        <authorList>
            <person name="Ichikawa N."/>
            <person name="Sato H."/>
            <person name="Tonouchi N."/>
        </authorList>
    </citation>
    <scope>NUCLEOTIDE SEQUENCE</scope>
    <source>
        <strain evidence="3">NBRC 103684</strain>
    </source>
</reference>
<sequence>MTEDDFWALVERCRTGSRGDLGELVRLLERRVSALPPREILGFSDHWYAASDSALKWPVWDAACVLMGWVIDDSFGDFRAWLISRGRASFEAVVENPDNLADLADELLVTQWAVAEQLDPIVRWVAYEAATGEFPPEHPVDAPGQGRPRGERIDLADERAVREHFPRLRELRRPARHEGAQ</sequence>
<evidence type="ECO:0000259" key="2">
    <source>
        <dbReference type="Pfam" id="PF14024"/>
    </source>
</evidence>
<feature type="domain" description="DUF4240" evidence="2">
    <location>
        <begin position="1"/>
        <end position="122"/>
    </location>
</feature>
<evidence type="ECO:0000313" key="3">
    <source>
        <dbReference type="EMBL" id="GLY91336.1"/>
    </source>
</evidence>
<gene>
    <name evidence="3" type="ORF">Airi02_092650</name>
</gene>
<accession>A0A9W6SCZ9</accession>
<comment type="caution">
    <text evidence="3">The sequence shown here is derived from an EMBL/GenBank/DDBJ whole genome shotgun (WGS) entry which is preliminary data.</text>
</comment>
<dbReference type="AlphaFoldDB" id="A0A9W6SCZ9"/>
<proteinExistence type="predicted"/>
<dbReference type="EMBL" id="BSTK01000019">
    <property type="protein sequence ID" value="GLY91336.1"/>
    <property type="molecule type" value="Genomic_DNA"/>
</dbReference>
<evidence type="ECO:0000256" key="1">
    <source>
        <dbReference type="SAM" id="MobiDB-lite"/>
    </source>
</evidence>
<name>A0A9W6SCZ9_9ACTN</name>